<dbReference type="SMART" id="SM00257">
    <property type="entry name" value="LysM"/>
    <property type="match status" value="3"/>
</dbReference>
<keyword evidence="4 7" id="KW-0732">Signal</keyword>
<dbReference type="AlphaFoldDB" id="A0AAD4GY02"/>
<feature type="domain" description="LysM" evidence="8">
    <location>
        <begin position="1009"/>
        <end position="1055"/>
    </location>
</feature>
<evidence type="ECO:0000313" key="10">
    <source>
        <dbReference type="Proteomes" id="UP001194746"/>
    </source>
</evidence>
<evidence type="ECO:0000256" key="1">
    <source>
        <dbReference type="ARBA" id="ARBA00004613"/>
    </source>
</evidence>
<dbReference type="Gene3D" id="2.160.20.10">
    <property type="entry name" value="Single-stranded right-handed beta-helix, Pectin lyase-like"/>
    <property type="match status" value="4"/>
</dbReference>
<evidence type="ECO:0000256" key="6">
    <source>
        <dbReference type="SAM" id="MobiDB-lite"/>
    </source>
</evidence>
<evidence type="ECO:0000313" key="9">
    <source>
        <dbReference type="EMBL" id="KAF9893487.1"/>
    </source>
</evidence>
<dbReference type="SUPFAM" id="SSF51126">
    <property type="entry name" value="Pectin lyase-like"/>
    <property type="match status" value="2"/>
</dbReference>
<dbReference type="Pfam" id="PF01476">
    <property type="entry name" value="LysM"/>
    <property type="match status" value="1"/>
</dbReference>
<dbReference type="InterPro" id="IPR012334">
    <property type="entry name" value="Pectin_lyas_fold"/>
</dbReference>
<dbReference type="Pfam" id="PF12708">
    <property type="entry name" value="Pect-lyase_RHGA_epim"/>
    <property type="match status" value="2"/>
</dbReference>
<dbReference type="Gene3D" id="3.10.350.10">
    <property type="entry name" value="LysM domain"/>
    <property type="match status" value="3"/>
</dbReference>
<comment type="caution">
    <text evidence="9">The sequence shown here is derived from an EMBL/GenBank/DDBJ whole genome shotgun (WGS) entry which is preliminary data.</text>
</comment>
<evidence type="ECO:0000256" key="4">
    <source>
        <dbReference type="ARBA" id="ARBA00022729"/>
    </source>
</evidence>
<evidence type="ECO:0000256" key="3">
    <source>
        <dbReference type="ARBA" id="ARBA00022669"/>
    </source>
</evidence>
<feature type="compositionally biased region" description="Polar residues" evidence="6">
    <location>
        <begin position="43"/>
        <end position="52"/>
    </location>
</feature>
<evidence type="ECO:0000256" key="5">
    <source>
        <dbReference type="ARBA" id="ARBA00023026"/>
    </source>
</evidence>
<feature type="signal peptide" evidence="7">
    <location>
        <begin position="1"/>
        <end position="20"/>
    </location>
</feature>
<reference evidence="9" key="2">
    <citation type="submission" date="2020-02" db="EMBL/GenBank/DDBJ databases">
        <authorList>
            <person name="Gilchrist C.L.M."/>
            <person name="Chooi Y.-H."/>
        </authorList>
    </citation>
    <scope>NUCLEOTIDE SEQUENCE</scope>
    <source>
        <strain evidence="9">MST-FP2251</strain>
    </source>
</reference>
<evidence type="ECO:0000259" key="8">
    <source>
        <dbReference type="PROSITE" id="PS51782"/>
    </source>
</evidence>
<keyword evidence="2" id="KW-0964">Secreted</keyword>
<dbReference type="CDD" id="cd00118">
    <property type="entry name" value="LysM"/>
    <property type="match status" value="2"/>
</dbReference>
<gene>
    <name evidence="9" type="ORF">FE257_010799</name>
</gene>
<feature type="region of interest" description="Disordered" evidence="6">
    <location>
        <begin position="21"/>
        <end position="57"/>
    </location>
</feature>
<name>A0AAD4GY02_ASPNN</name>
<sequence>MHPISLLLFVFSASAHQASHHHIKHHARRDTAAYSTEAEAENVASTPTSSPMGLSKAEQMVKDAHASLRVFNKGQLAYPEWNQYKFQERGAKETDRSPPDLGSNEPTVMKTALSRIQLDDPNREVINKDNTNFKYRISDELAAAARIVAEASPLPIPGDYGVDIAKVIGQYRITPNDTNVPLQAHRGQNGLEGTNVCLQKVFRNVKDYGAKGLLTHHKFLDTPIANQLSGNGVTDDTAAINKAISDGGRCGPNCGSSTIYPAFVYFPPGTYLVSSPIIQYYNTEFYGNPLDYPTILAASSFVGLGVITSDVYTGDTTEWYSQAIQLPKLFDCTSRDSNMPQGIYMENGSGGFLGNLTFVGGNFGAYFGNQQFTTSHLKFLNCKTALQIHWDWAWTMQDIVITNCTQGIVIVGGAGGGPSSTGQSVGALIVVDTVIAFTETAILTSLMSENSTSFLLQNANFIQVGTAIKDNVKNRVLMAGGPHVTVDSWGFGLLATSSTNSTFINGQNIPAMNKSSSLTSSDGYLNKNWFQRRRPAYTDIGNSQVFDVMAWGAAGDGVSDDTGVLNSILDRAANLSSIVYFPFGIYKITDTLYIPPGSRIIGQAWAQIMASGAKFQNEFAPHVAVKVGSTGDVGIIEMQSMMFTVSGPTAGAILMEWNIHESSTQGSAAMWDCHFRVGGAIGSHLRASDCPTTGAVRTQCKAASLLLHLTPKSSAYLENIWLWTADHDLDMITQDQISVYSARGVLVESQGPTWIWFSDYTQDCLDTENCQQRGVEIAQSTDVWLYNLATKGIVEMVSPVNEKATLSTNNMNGFMASILAWVREQDEVIGQELFPGFQIYALENLNKVAELSATCKTALSQTIHCAPYLETRQSPSVGQYFENSTDADIICAPSCGESLKSWFDNVSSGCMNQTLGNSHPTLLGGYIYAAYNQTCLKDTKTGNYSQICSYCHMQKYIMRQASAYTAYDVRAQDNLKLINRICGLEGPTDMPDPVINVPVTPKPMCLSDITHIIQKTDTCDSIALQYSVASAAIQSGNPTLINDCSNLVSGREICIPLSCENIYTVQDTDTCFSIETDQELEWASVWKCNPWLDYDCSDLQAVRPILGSVICLSPQGMAYNDENFVSQSPISGPAYNTGYTTTPTSPPDGATLAEGSPWFCGKWHTVSAGETCTTICMQDGIPAGLFLEANPSLSQAGCDESLIVGVTYCTGPDEYWDNANFWGEEWPGSPTGPVS</sequence>
<dbReference type="SUPFAM" id="SSF54106">
    <property type="entry name" value="LysM domain"/>
    <property type="match status" value="1"/>
</dbReference>
<feature type="chain" id="PRO_5042211695" description="LysM domain-containing protein" evidence="7">
    <location>
        <begin position="21"/>
        <end position="1235"/>
    </location>
</feature>
<proteinExistence type="predicted"/>
<protein>
    <recommendedName>
        <fullName evidence="8">LysM domain-containing protein</fullName>
    </recommendedName>
</protein>
<dbReference type="GO" id="GO:0005576">
    <property type="term" value="C:extracellular region"/>
    <property type="evidence" value="ECO:0007669"/>
    <property type="project" value="UniProtKB-SubCell"/>
</dbReference>
<dbReference type="InterPro" id="IPR036779">
    <property type="entry name" value="LysM_dom_sf"/>
</dbReference>
<dbReference type="InterPro" id="IPR018392">
    <property type="entry name" value="LysM"/>
</dbReference>
<dbReference type="PROSITE" id="PS51782">
    <property type="entry name" value="LYSM"/>
    <property type="match status" value="2"/>
</dbReference>
<dbReference type="InterPro" id="IPR011050">
    <property type="entry name" value="Pectin_lyase_fold/virulence"/>
</dbReference>
<dbReference type="Proteomes" id="UP001194746">
    <property type="component" value="Unassembled WGS sequence"/>
</dbReference>
<dbReference type="InterPro" id="IPR052210">
    <property type="entry name" value="LysM1-like"/>
</dbReference>
<evidence type="ECO:0000256" key="2">
    <source>
        <dbReference type="ARBA" id="ARBA00022525"/>
    </source>
</evidence>
<comment type="subcellular location">
    <subcellularLocation>
        <location evidence="1">Secreted</location>
    </subcellularLocation>
</comment>
<dbReference type="PANTHER" id="PTHR34997">
    <property type="entry name" value="AM15"/>
    <property type="match status" value="1"/>
</dbReference>
<dbReference type="InterPro" id="IPR024535">
    <property type="entry name" value="RHGA/B-epi-like_pectate_lyase"/>
</dbReference>
<dbReference type="PANTHER" id="PTHR34997:SF16">
    <property type="entry name" value="LYSM DOMAIN-CONTAINING PROTEIN"/>
    <property type="match status" value="1"/>
</dbReference>
<keyword evidence="3" id="KW-0147">Chitin-binding</keyword>
<reference evidence="9" key="1">
    <citation type="journal article" date="2019" name="Beilstein J. Org. Chem.">
        <title>Nanangenines: drimane sesquiterpenoids as the dominant metabolite cohort of a novel Australian fungus, Aspergillus nanangensis.</title>
        <authorList>
            <person name="Lacey H.J."/>
            <person name="Gilchrist C.L.M."/>
            <person name="Crombie A."/>
            <person name="Kalaitzis J.A."/>
            <person name="Vuong D."/>
            <person name="Rutledge P.J."/>
            <person name="Turner P."/>
            <person name="Pitt J.I."/>
            <person name="Lacey E."/>
            <person name="Chooi Y.H."/>
            <person name="Piggott A.M."/>
        </authorList>
    </citation>
    <scope>NUCLEOTIDE SEQUENCE</scope>
    <source>
        <strain evidence="9">MST-FP2251</strain>
    </source>
</reference>
<feature type="domain" description="LysM" evidence="8">
    <location>
        <begin position="1162"/>
        <end position="1210"/>
    </location>
</feature>
<keyword evidence="10" id="KW-1185">Reference proteome</keyword>
<evidence type="ECO:0000256" key="7">
    <source>
        <dbReference type="SAM" id="SignalP"/>
    </source>
</evidence>
<organism evidence="9 10">
    <name type="scientific">Aspergillus nanangensis</name>
    <dbReference type="NCBI Taxonomy" id="2582783"/>
    <lineage>
        <taxon>Eukaryota</taxon>
        <taxon>Fungi</taxon>
        <taxon>Dikarya</taxon>
        <taxon>Ascomycota</taxon>
        <taxon>Pezizomycotina</taxon>
        <taxon>Eurotiomycetes</taxon>
        <taxon>Eurotiomycetidae</taxon>
        <taxon>Eurotiales</taxon>
        <taxon>Aspergillaceae</taxon>
        <taxon>Aspergillus</taxon>
        <taxon>Aspergillus subgen. Circumdati</taxon>
    </lineage>
</organism>
<dbReference type="EMBL" id="VCAU01000007">
    <property type="protein sequence ID" value="KAF9893487.1"/>
    <property type="molecule type" value="Genomic_DNA"/>
</dbReference>
<dbReference type="GO" id="GO:0008061">
    <property type="term" value="F:chitin binding"/>
    <property type="evidence" value="ECO:0007669"/>
    <property type="project" value="UniProtKB-KW"/>
</dbReference>
<dbReference type="CDD" id="cd23668">
    <property type="entry name" value="GH55_beta13glucanase-like"/>
    <property type="match status" value="1"/>
</dbReference>
<keyword evidence="5" id="KW-0843">Virulence</keyword>
<accession>A0AAD4GY02</accession>